<evidence type="ECO:0000256" key="2">
    <source>
        <dbReference type="ARBA" id="ARBA00009409"/>
    </source>
</evidence>
<evidence type="ECO:0000259" key="14">
    <source>
        <dbReference type="PROSITE" id="PS51066"/>
    </source>
</evidence>
<dbReference type="Proteomes" id="UP000712080">
    <property type="component" value="Unassembled WGS sequence"/>
</dbReference>
<dbReference type="Gene3D" id="1.10.8.50">
    <property type="match status" value="1"/>
</dbReference>
<dbReference type="SUPFAM" id="SSF46946">
    <property type="entry name" value="S13-like H2TH domain"/>
    <property type="match status" value="1"/>
</dbReference>
<dbReference type="InterPro" id="IPR010979">
    <property type="entry name" value="Ribosomal_uS13-like_H2TH"/>
</dbReference>
<keyword evidence="8" id="KW-0238">DNA-binding</keyword>
<name>A0A972FJV5_9FLAO</name>
<evidence type="ECO:0000256" key="5">
    <source>
        <dbReference type="ARBA" id="ARBA00022771"/>
    </source>
</evidence>
<dbReference type="GO" id="GO:0006284">
    <property type="term" value="P:base-excision repair"/>
    <property type="evidence" value="ECO:0007669"/>
    <property type="project" value="InterPro"/>
</dbReference>
<evidence type="ECO:0000256" key="7">
    <source>
        <dbReference type="ARBA" id="ARBA00022833"/>
    </source>
</evidence>
<evidence type="ECO:0000313" key="17">
    <source>
        <dbReference type="Proteomes" id="UP000712080"/>
    </source>
</evidence>
<keyword evidence="5 13" id="KW-0863">Zinc-finger</keyword>
<reference evidence="16" key="1">
    <citation type="submission" date="2020-02" db="EMBL/GenBank/DDBJ databases">
        <title>Flavobacterium sp. genome.</title>
        <authorList>
            <person name="Jung H.S."/>
            <person name="Baek J.H."/>
            <person name="Jeon C.O."/>
        </authorList>
    </citation>
    <scope>NUCLEOTIDE SEQUENCE</scope>
    <source>
        <strain evidence="16">SE-s28</strain>
    </source>
</reference>
<dbReference type="InterPro" id="IPR012319">
    <property type="entry name" value="FPG_cat"/>
</dbReference>
<keyword evidence="11" id="KW-0511">Multifunctional enzyme</keyword>
<evidence type="ECO:0000256" key="12">
    <source>
        <dbReference type="ARBA" id="ARBA00023295"/>
    </source>
</evidence>
<dbReference type="PANTHER" id="PTHR22993">
    <property type="entry name" value="FORMAMIDOPYRIMIDINE-DNA GLYCOSYLASE"/>
    <property type="match status" value="1"/>
</dbReference>
<keyword evidence="16" id="KW-0255">Endonuclease</keyword>
<evidence type="ECO:0000256" key="9">
    <source>
        <dbReference type="ARBA" id="ARBA00023204"/>
    </source>
</evidence>
<dbReference type="GO" id="GO:0008270">
    <property type="term" value="F:zinc ion binding"/>
    <property type="evidence" value="ECO:0007669"/>
    <property type="project" value="UniProtKB-KW"/>
</dbReference>
<evidence type="ECO:0000259" key="15">
    <source>
        <dbReference type="PROSITE" id="PS51068"/>
    </source>
</evidence>
<keyword evidence="7" id="KW-0862">Zinc</keyword>
<dbReference type="GO" id="GO:0003684">
    <property type="term" value="F:damaged DNA binding"/>
    <property type="evidence" value="ECO:0007669"/>
    <property type="project" value="InterPro"/>
</dbReference>
<keyword evidence="16" id="KW-0540">Nuclease</keyword>
<proteinExistence type="inferred from homology"/>
<evidence type="ECO:0000256" key="4">
    <source>
        <dbReference type="ARBA" id="ARBA00022763"/>
    </source>
</evidence>
<dbReference type="RefSeq" id="WP_169526385.1">
    <property type="nucleotide sequence ID" value="NZ_JAAMPU010000100.1"/>
</dbReference>
<feature type="domain" description="FPG-type" evidence="14">
    <location>
        <begin position="206"/>
        <end position="239"/>
    </location>
</feature>
<dbReference type="GO" id="GO:0003906">
    <property type="term" value="F:DNA-(apurinic or apyrimidinic site) endonuclease activity"/>
    <property type="evidence" value="ECO:0007669"/>
    <property type="project" value="InterPro"/>
</dbReference>
<keyword evidence="6" id="KW-0378">Hydrolase</keyword>
<feature type="domain" description="Formamidopyrimidine-DNA glycosylase catalytic" evidence="15">
    <location>
        <begin position="2"/>
        <end position="89"/>
    </location>
</feature>
<dbReference type="GO" id="GO:0016829">
    <property type="term" value="F:lyase activity"/>
    <property type="evidence" value="ECO:0007669"/>
    <property type="project" value="UniProtKB-KW"/>
</dbReference>
<dbReference type="PANTHER" id="PTHR22993:SF9">
    <property type="entry name" value="FORMAMIDOPYRIMIDINE-DNA GLYCOSYLASE"/>
    <property type="match status" value="1"/>
</dbReference>
<sequence length="248" mass="28685">MPEGPSLRILWEQTRQFEGKKVLEATGNAKIDIDRLNNKTAEALKTWGKHFLICFNGFYVRVHFLMIGSYSIDEKGKAKVRLGLHFNTGDLYFYASQVKLFEGNVNAYYDWSADIMSDDWDRSAAIKKIKNHPDAMICDMLLDQNIVAGSGNIIKNEALYLAKIHPESIVSEIPSDKLRQLLNDVRDFSFDFLKWKKRNELQKNLKVYSQKECDCGGKMTVKETGKTRRKSYFCEKCQKLYGKKHLFS</sequence>
<dbReference type="InterPro" id="IPR035937">
    <property type="entry name" value="FPG_N"/>
</dbReference>
<comment type="similarity">
    <text evidence="2">Belongs to the FPG family.</text>
</comment>
<evidence type="ECO:0000256" key="13">
    <source>
        <dbReference type="PROSITE-ProRule" id="PRU00391"/>
    </source>
</evidence>
<evidence type="ECO:0000256" key="11">
    <source>
        <dbReference type="ARBA" id="ARBA00023268"/>
    </source>
</evidence>
<evidence type="ECO:0000256" key="8">
    <source>
        <dbReference type="ARBA" id="ARBA00023125"/>
    </source>
</evidence>
<evidence type="ECO:0000256" key="3">
    <source>
        <dbReference type="ARBA" id="ARBA00022723"/>
    </source>
</evidence>
<protein>
    <submittedName>
        <fullName evidence="16">Endonuclease</fullName>
    </submittedName>
</protein>
<gene>
    <name evidence="16" type="ORF">G6047_05005</name>
</gene>
<keyword evidence="10" id="KW-0456">Lyase</keyword>
<keyword evidence="12" id="KW-0326">Glycosidase</keyword>
<dbReference type="SMART" id="SM01232">
    <property type="entry name" value="H2TH"/>
    <property type="match status" value="1"/>
</dbReference>
<comment type="caution">
    <text evidence="16">The sequence shown here is derived from an EMBL/GenBank/DDBJ whole genome shotgun (WGS) entry which is preliminary data.</text>
</comment>
<dbReference type="AlphaFoldDB" id="A0A972FJV5"/>
<keyword evidence="3" id="KW-0479">Metal-binding</keyword>
<keyword evidence="9" id="KW-0234">DNA repair</keyword>
<comment type="catalytic activity">
    <reaction evidence="1">
        <text>Hydrolysis of DNA containing ring-opened 7-methylguanine residues, releasing 2,6-diamino-4-hydroxy-5-(N-methyl)formamidopyrimidine.</text>
        <dbReference type="EC" id="3.2.2.23"/>
    </reaction>
</comment>
<evidence type="ECO:0000256" key="6">
    <source>
        <dbReference type="ARBA" id="ARBA00022801"/>
    </source>
</evidence>
<evidence type="ECO:0000313" key="16">
    <source>
        <dbReference type="EMBL" id="NMH27384.1"/>
    </source>
</evidence>
<dbReference type="PROSITE" id="PS51068">
    <property type="entry name" value="FPG_CAT"/>
    <property type="match status" value="1"/>
</dbReference>
<dbReference type="InterPro" id="IPR015886">
    <property type="entry name" value="H2TH_FPG"/>
</dbReference>
<evidence type="ECO:0000256" key="1">
    <source>
        <dbReference type="ARBA" id="ARBA00001668"/>
    </source>
</evidence>
<keyword evidence="17" id="KW-1185">Reference proteome</keyword>
<dbReference type="SMART" id="SM00898">
    <property type="entry name" value="Fapy_DNA_glyco"/>
    <property type="match status" value="1"/>
</dbReference>
<dbReference type="PROSITE" id="PS51066">
    <property type="entry name" value="ZF_FPG_2"/>
    <property type="match status" value="1"/>
</dbReference>
<dbReference type="InterPro" id="IPR000214">
    <property type="entry name" value="Znf_DNA_glyclase/AP_lyase"/>
</dbReference>
<evidence type="ECO:0000256" key="10">
    <source>
        <dbReference type="ARBA" id="ARBA00023239"/>
    </source>
</evidence>
<dbReference type="SUPFAM" id="SSF81624">
    <property type="entry name" value="N-terminal domain of MutM-like DNA repair proteins"/>
    <property type="match status" value="1"/>
</dbReference>
<accession>A0A972FJV5</accession>
<organism evidence="16 17">
    <name type="scientific">Flavobacterium silvaticum</name>
    <dbReference type="NCBI Taxonomy" id="1852020"/>
    <lineage>
        <taxon>Bacteria</taxon>
        <taxon>Pseudomonadati</taxon>
        <taxon>Bacteroidota</taxon>
        <taxon>Flavobacteriia</taxon>
        <taxon>Flavobacteriales</taxon>
        <taxon>Flavobacteriaceae</taxon>
        <taxon>Flavobacterium</taxon>
    </lineage>
</organism>
<dbReference type="Gene3D" id="3.20.190.10">
    <property type="entry name" value="MutM-like, N-terminal"/>
    <property type="match status" value="1"/>
</dbReference>
<dbReference type="Pfam" id="PF06831">
    <property type="entry name" value="H2TH"/>
    <property type="match status" value="1"/>
</dbReference>
<keyword evidence="4" id="KW-0227">DNA damage</keyword>
<dbReference type="EMBL" id="JAAMPU010000100">
    <property type="protein sequence ID" value="NMH27384.1"/>
    <property type="molecule type" value="Genomic_DNA"/>
</dbReference>
<dbReference type="GO" id="GO:0008534">
    <property type="term" value="F:oxidized purine nucleobase lesion DNA N-glycosylase activity"/>
    <property type="evidence" value="ECO:0007669"/>
    <property type="project" value="UniProtKB-EC"/>
</dbReference>